<sequence length="101" mass="12398">MHLNKICPVCHQSFEARRKDQVYCTYYCRKKHHKETYYSKNRIVEDINDEEDTGVILRQFKCKKCRELVTVVSKHDRRTTFCSPRCEKLYWKHPKKMIKKN</sequence>
<dbReference type="AlphaFoldDB" id="A0A378NU78"/>
<evidence type="ECO:0000313" key="2">
    <source>
        <dbReference type="Proteomes" id="UP000255234"/>
    </source>
</evidence>
<protein>
    <recommendedName>
        <fullName evidence="3">MYND finger</fullName>
    </recommendedName>
</protein>
<gene>
    <name evidence="1" type="ORF">NCTC10571_02113</name>
</gene>
<name>A0A378NU78_9FIRM</name>
<reference evidence="1 2" key="1">
    <citation type="submission" date="2018-06" db="EMBL/GenBank/DDBJ databases">
        <authorList>
            <consortium name="Pathogen Informatics"/>
            <person name="Doyle S."/>
        </authorList>
    </citation>
    <scope>NUCLEOTIDE SEQUENCE [LARGE SCALE GENOMIC DNA]</scope>
    <source>
        <strain evidence="1 2">NCTC10571</strain>
    </source>
</reference>
<dbReference type="RefSeq" id="WP_115152072.1">
    <property type="nucleotide sequence ID" value="NZ_UGPP01000001.1"/>
</dbReference>
<organism evidence="1 2">
    <name type="scientific">Megamonas hypermegale</name>
    <dbReference type="NCBI Taxonomy" id="158847"/>
    <lineage>
        <taxon>Bacteria</taxon>
        <taxon>Bacillati</taxon>
        <taxon>Bacillota</taxon>
        <taxon>Negativicutes</taxon>
        <taxon>Selenomonadales</taxon>
        <taxon>Selenomonadaceae</taxon>
        <taxon>Megamonas</taxon>
    </lineage>
</organism>
<proteinExistence type="predicted"/>
<evidence type="ECO:0008006" key="3">
    <source>
        <dbReference type="Google" id="ProtNLM"/>
    </source>
</evidence>
<dbReference type="EMBL" id="UGPP01000001">
    <property type="protein sequence ID" value="STY71933.1"/>
    <property type="molecule type" value="Genomic_DNA"/>
</dbReference>
<accession>A0A378NU78</accession>
<dbReference type="Proteomes" id="UP000255234">
    <property type="component" value="Unassembled WGS sequence"/>
</dbReference>
<evidence type="ECO:0000313" key="1">
    <source>
        <dbReference type="EMBL" id="STY71933.1"/>
    </source>
</evidence>